<keyword evidence="2" id="KW-1133">Transmembrane helix</keyword>
<feature type="region of interest" description="Disordered" evidence="1">
    <location>
        <begin position="161"/>
        <end position="196"/>
    </location>
</feature>
<gene>
    <name evidence="4" type="ORF">MFIFM68171_00576</name>
</gene>
<keyword evidence="3" id="KW-0732">Signal</keyword>
<dbReference type="GeneID" id="98171321"/>
<evidence type="ECO:0000256" key="1">
    <source>
        <dbReference type="SAM" id="MobiDB-lite"/>
    </source>
</evidence>
<accession>A0ABQ0FY03</accession>
<dbReference type="Proteomes" id="UP001628179">
    <property type="component" value="Unassembled WGS sequence"/>
</dbReference>
<name>A0ABQ0FY03_9PEZI</name>
<feature type="chain" id="PRO_5046929135" evidence="3">
    <location>
        <begin position="20"/>
        <end position="371"/>
    </location>
</feature>
<evidence type="ECO:0000256" key="2">
    <source>
        <dbReference type="SAM" id="Phobius"/>
    </source>
</evidence>
<reference evidence="4 5" key="1">
    <citation type="submission" date="2024-09" db="EMBL/GenBank/DDBJ databases">
        <title>Itraconazole resistance in Madurella fahalii resulting from another homologue of gene encoding cytochrome P450 14-alpha sterol demethylase (CYP51).</title>
        <authorList>
            <person name="Yoshioka I."/>
            <person name="Fahal A.H."/>
            <person name="Kaneko S."/>
            <person name="Yaguchi T."/>
        </authorList>
    </citation>
    <scope>NUCLEOTIDE SEQUENCE [LARGE SCALE GENOMIC DNA]</scope>
    <source>
        <strain evidence="4 5">IFM 68171</strain>
    </source>
</reference>
<dbReference type="EMBL" id="BAAFSV010000001">
    <property type="protein sequence ID" value="GAB1310366.1"/>
    <property type="molecule type" value="Genomic_DNA"/>
</dbReference>
<keyword evidence="2" id="KW-0812">Transmembrane</keyword>
<keyword evidence="5" id="KW-1185">Reference proteome</keyword>
<dbReference type="InterPro" id="IPR008972">
    <property type="entry name" value="Cupredoxin"/>
</dbReference>
<dbReference type="Gene3D" id="2.60.40.420">
    <property type="entry name" value="Cupredoxins - blue copper proteins"/>
    <property type="match status" value="1"/>
</dbReference>
<sequence>MLVSHVLVLAAALVVKVTAQDPTTFAESNGVSERSIIPIAVGADGHVFTPKEARAAVGDIIRFNFYPGGHRVARAEFGYPCIPYENVGVNKVGFYTGIIAPQVISNPPPHYDVMVNDTEPIFFYCAAPGSCIDYHMIGVINPNSTHTFQAQLDAAREAPYQLAPGEPFPSETASPRPSDSDGQQQQGGEGGNGDDGGPVLGAGAIAGIAIGGAAVIILAAVIIYLCGRRGGFDKAYRKSAQGPLVGAGGALPPGILEANYGANAKSPGQASMSTFAGYDGLTGFYGQGVSPHSLSPGQQRPLHVFGLAGQGGYTDVPGHHSPQASPPLNQYTPTPQPPPVELPTQDAPEPTGSPPPGYAAHRDSWRPGLKP</sequence>
<evidence type="ECO:0000313" key="5">
    <source>
        <dbReference type="Proteomes" id="UP001628179"/>
    </source>
</evidence>
<organism evidence="4 5">
    <name type="scientific">Madurella fahalii</name>
    <dbReference type="NCBI Taxonomy" id="1157608"/>
    <lineage>
        <taxon>Eukaryota</taxon>
        <taxon>Fungi</taxon>
        <taxon>Dikarya</taxon>
        <taxon>Ascomycota</taxon>
        <taxon>Pezizomycotina</taxon>
        <taxon>Sordariomycetes</taxon>
        <taxon>Sordariomycetidae</taxon>
        <taxon>Sordariales</taxon>
        <taxon>Sordariales incertae sedis</taxon>
        <taxon>Madurella</taxon>
    </lineage>
</organism>
<dbReference type="PANTHER" id="PTHR34883:SF8">
    <property type="entry name" value="EXTRACELLULAR SERINE-RICH PROTEIN (AFU_ORTHOLOGUE AFUA_6G00670)"/>
    <property type="match status" value="1"/>
</dbReference>
<evidence type="ECO:0000256" key="3">
    <source>
        <dbReference type="SAM" id="SignalP"/>
    </source>
</evidence>
<feature type="transmembrane region" description="Helical" evidence="2">
    <location>
        <begin position="204"/>
        <end position="227"/>
    </location>
</feature>
<comment type="caution">
    <text evidence="4">The sequence shown here is derived from an EMBL/GenBank/DDBJ whole genome shotgun (WGS) entry which is preliminary data.</text>
</comment>
<proteinExistence type="predicted"/>
<feature type="signal peptide" evidence="3">
    <location>
        <begin position="1"/>
        <end position="19"/>
    </location>
</feature>
<dbReference type="SUPFAM" id="SSF49503">
    <property type="entry name" value="Cupredoxins"/>
    <property type="match status" value="1"/>
</dbReference>
<dbReference type="CDD" id="cd00920">
    <property type="entry name" value="Cupredoxin"/>
    <property type="match status" value="1"/>
</dbReference>
<keyword evidence="2" id="KW-0472">Membrane</keyword>
<feature type="compositionally biased region" description="Gly residues" evidence="1">
    <location>
        <begin position="185"/>
        <end position="196"/>
    </location>
</feature>
<dbReference type="PANTHER" id="PTHR34883">
    <property type="entry name" value="SERINE-RICH PROTEIN, PUTATIVE-RELATED-RELATED"/>
    <property type="match status" value="1"/>
</dbReference>
<protein>
    <submittedName>
        <fullName evidence="4">Extracellular serine-rich protein</fullName>
    </submittedName>
</protein>
<dbReference type="RefSeq" id="XP_070912099.1">
    <property type="nucleotide sequence ID" value="XM_071055998.1"/>
</dbReference>
<dbReference type="InterPro" id="IPR052953">
    <property type="entry name" value="Ser-rich/MCO-related"/>
</dbReference>
<evidence type="ECO:0000313" key="4">
    <source>
        <dbReference type="EMBL" id="GAB1310366.1"/>
    </source>
</evidence>
<feature type="region of interest" description="Disordered" evidence="1">
    <location>
        <begin position="291"/>
        <end position="371"/>
    </location>
</feature>